<proteinExistence type="predicted"/>
<comment type="caution">
    <text evidence="3">The sequence shown here is derived from an EMBL/GenBank/DDBJ whole genome shotgun (WGS) entry which is preliminary data.</text>
</comment>
<dbReference type="Pfam" id="PF18803">
    <property type="entry name" value="CxC2"/>
    <property type="match status" value="1"/>
</dbReference>
<sequence>MARGQKGLKLKPITPAERAVLDTSTKNISVASSAGPSANAGSRQYISETRPVNLDSTAKTPQDSVPVDDVSGTSAKASQDSVLHDVQGRARTYGASTYMLPFLGVLFFWVKYLFRGDHDERLNTPCTCGIRKRTVRCADCLFAPCTCETCFVQLHLHNPTHWADIWDPEKGHFVRKDICQLGYVFTFGHNGSQCRHVNYKTDAKWFTVVDVNGMHRTRIAFCKCRSGLDQMDLLLQSGIFPATNDNPETGFTFALLELYNLETLVAKKSAHDICIVLGCRTSYDFPTESPDVHLQFLRVMRVWRALQMYKQSGQGHNIDEVFQTVVPGWPKRSMIVPCYACPQPGFNMEEEVLDEDEMKHLETLFLSADGHFGLQRKAKTDDPDDVALTKDMGLFPKHDEYEHYSKTCNATVEVNITLMQKRVTHYMFD</sequence>
<evidence type="ECO:0000259" key="2">
    <source>
        <dbReference type="Pfam" id="PF18803"/>
    </source>
</evidence>
<feature type="compositionally biased region" description="Low complexity" evidence="1">
    <location>
        <begin position="30"/>
        <end position="42"/>
    </location>
</feature>
<reference evidence="3 4" key="1">
    <citation type="submission" date="2024-01" db="EMBL/GenBank/DDBJ databases">
        <title>A draft genome for the cacao thread blight pathogen Marasmiellus scandens.</title>
        <authorList>
            <person name="Baruah I.K."/>
            <person name="Leung J."/>
            <person name="Bukari Y."/>
            <person name="Amoako-Attah I."/>
            <person name="Meinhardt L.W."/>
            <person name="Bailey B.A."/>
            <person name="Cohen S.P."/>
        </authorList>
    </citation>
    <scope>NUCLEOTIDE SEQUENCE [LARGE SCALE GENOMIC DNA]</scope>
    <source>
        <strain evidence="3 4">GH-19</strain>
    </source>
</reference>
<feature type="compositionally biased region" description="Polar residues" evidence="1">
    <location>
        <begin position="54"/>
        <end position="63"/>
    </location>
</feature>
<evidence type="ECO:0000256" key="1">
    <source>
        <dbReference type="SAM" id="MobiDB-lite"/>
    </source>
</evidence>
<evidence type="ECO:0000313" key="3">
    <source>
        <dbReference type="EMBL" id="KAK7447451.1"/>
    </source>
</evidence>
<dbReference type="EMBL" id="JBANRG010000041">
    <property type="protein sequence ID" value="KAK7447451.1"/>
    <property type="molecule type" value="Genomic_DNA"/>
</dbReference>
<evidence type="ECO:0000313" key="4">
    <source>
        <dbReference type="Proteomes" id="UP001498398"/>
    </source>
</evidence>
<dbReference type="Proteomes" id="UP001498398">
    <property type="component" value="Unassembled WGS sequence"/>
</dbReference>
<name>A0ABR1J496_9AGAR</name>
<accession>A0ABR1J496</accession>
<dbReference type="InterPro" id="IPR041457">
    <property type="entry name" value="CxC2_KDZ-assoc"/>
</dbReference>
<keyword evidence="4" id="KW-1185">Reference proteome</keyword>
<organism evidence="3 4">
    <name type="scientific">Marasmiellus scandens</name>
    <dbReference type="NCBI Taxonomy" id="2682957"/>
    <lineage>
        <taxon>Eukaryota</taxon>
        <taxon>Fungi</taxon>
        <taxon>Dikarya</taxon>
        <taxon>Basidiomycota</taxon>
        <taxon>Agaricomycotina</taxon>
        <taxon>Agaricomycetes</taxon>
        <taxon>Agaricomycetidae</taxon>
        <taxon>Agaricales</taxon>
        <taxon>Marasmiineae</taxon>
        <taxon>Omphalotaceae</taxon>
        <taxon>Marasmiellus</taxon>
    </lineage>
</organism>
<protein>
    <recommendedName>
        <fullName evidence="2">CxC2-like cysteine cluster KDZ transposase-associated domain-containing protein</fullName>
    </recommendedName>
</protein>
<gene>
    <name evidence="3" type="ORF">VKT23_014160</name>
</gene>
<feature type="domain" description="CxC2-like cysteine cluster KDZ transposase-associated" evidence="2">
    <location>
        <begin position="180"/>
        <end position="281"/>
    </location>
</feature>
<feature type="region of interest" description="Disordered" evidence="1">
    <location>
        <begin position="30"/>
        <end position="78"/>
    </location>
</feature>